<name>A0ABT6RFA8_9BACT</name>
<dbReference type="PANTHER" id="PTHR13847">
    <property type="entry name" value="SARCOSINE DEHYDROGENASE-RELATED"/>
    <property type="match status" value="1"/>
</dbReference>
<evidence type="ECO:0000256" key="4">
    <source>
        <dbReference type="ARBA" id="ARBA00023002"/>
    </source>
</evidence>
<evidence type="ECO:0000259" key="5">
    <source>
        <dbReference type="Pfam" id="PF01266"/>
    </source>
</evidence>
<dbReference type="Pfam" id="PF01266">
    <property type="entry name" value="DAO"/>
    <property type="match status" value="1"/>
</dbReference>
<dbReference type="PANTHER" id="PTHR13847:SF286">
    <property type="entry name" value="D-AMINO ACID DEHYDROGENASE"/>
    <property type="match status" value="1"/>
</dbReference>
<feature type="domain" description="FAD dependent oxidoreductase" evidence="5">
    <location>
        <begin position="6"/>
        <end position="369"/>
    </location>
</feature>
<dbReference type="InterPro" id="IPR036188">
    <property type="entry name" value="FAD/NAD-bd_sf"/>
</dbReference>
<keyword evidence="3" id="KW-0285">Flavoprotein</keyword>
<comment type="cofactor">
    <cofactor evidence="1">
        <name>FAD</name>
        <dbReference type="ChEBI" id="CHEBI:57692"/>
    </cofactor>
</comment>
<dbReference type="Gene3D" id="3.50.50.60">
    <property type="entry name" value="FAD/NAD(P)-binding domain"/>
    <property type="match status" value="1"/>
</dbReference>
<keyword evidence="7" id="KW-1185">Reference proteome</keyword>
<dbReference type="InterPro" id="IPR006076">
    <property type="entry name" value="FAD-dep_OxRdtase"/>
</dbReference>
<proteinExistence type="inferred from homology"/>
<accession>A0ABT6RFA8</accession>
<evidence type="ECO:0000313" key="6">
    <source>
        <dbReference type="EMBL" id="MDI3321243.1"/>
    </source>
</evidence>
<evidence type="ECO:0000256" key="3">
    <source>
        <dbReference type="ARBA" id="ARBA00022630"/>
    </source>
</evidence>
<dbReference type="RefSeq" id="WP_282335353.1">
    <property type="nucleotide sequence ID" value="NZ_JASBRG010000007.1"/>
</dbReference>
<gene>
    <name evidence="6" type="ORF">QJ048_15720</name>
</gene>
<protein>
    <submittedName>
        <fullName evidence="6">TIGR03364 family FAD-dependent oxidoreductase</fullName>
    </submittedName>
</protein>
<reference evidence="6 7" key="1">
    <citation type="submission" date="2023-05" db="EMBL/GenBank/DDBJ databases">
        <title>Genome sequence of Pinibacter sp. MAH-24.</title>
        <authorList>
            <person name="Huq M.A."/>
        </authorList>
    </citation>
    <scope>NUCLEOTIDE SEQUENCE [LARGE SCALE GENOMIC DNA]</scope>
    <source>
        <strain evidence="6 7">MAH-24</strain>
    </source>
</reference>
<evidence type="ECO:0000313" key="7">
    <source>
        <dbReference type="Proteomes" id="UP001226434"/>
    </source>
</evidence>
<comment type="caution">
    <text evidence="6">The sequence shown here is derived from an EMBL/GenBank/DDBJ whole genome shotgun (WGS) entry which is preliminary data.</text>
</comment>
<dbReference type="NCBIfam" id="TIGR03364">
    <property type="entry name" value="HpnW_proposed"/>
    <property type="match status" value="1"/>
</dbReference>
<sequence length="370" mass="41399">MQQTAIVIGAGIVGLATARALSLKGYSVKIFERNEMAIGASIRNFGMLWPIGQPEGKLYERAIRSSEIWRELCKEADIWHHENGSLHLAYHADELQVMEEFTATAKLYRNCEMINASEAIAKSEAVNPQGLKGALWSSSEIIIESRQAVAQVASYLAEKYNVEFFWNTAITRINYPTIFAGNKEWQADKIFVCSGADFETLYPEVFQSVPITKCKLQMMRLAAQPGKWRIGPSLCGGLTLTHYSAFKSAPSLDALKKRYAAEFPEYIQWGIHVMVSQNEEGALTVGDTHEYGLAHDPFDREQLNIWVLDYLKTFARFKSWERIQSWNGQYAKMTNGATEFVHSPEDGVTIVNATGGAGMTLSFGLAEELI</sequence>
<organism evidence="6 7">
    <name type="scientific">Pinibacter soli</name>
    <dbReference type="NCBI Taxonomy" id="3044211"/>
    <lineage>
        <taxon>Bacteria</taxon>
        <taxon>Pseudomonadati</taxon>
        <taxon>Bacteroidota</taxon>
        <taxon>Chitinophagia</taxon>
        <taxon>Chitinophagales</taxon>
        <taxon>Chitinophagaceae</taxon>
        <taxon>Pinibacter</taxon>
    </lineage>
</organism>
<dbReference type="Proteomes" id="UP001226434">
    <property type="component" value="Unassembled WGS sequence"/>
</dbReference>
<dbReference type="Gene3D" id="3.30.9.10">
    <property type="entry name" value="D-Amino Acid Oxidase, subunit A, domain 2"/>
    <property type="match status" value="1"/>
</dbReference>
<dbReference type="SUPFAM" id="SSF51905">
    <property type="entry name" value="FAD/NAD(P)-binding domain"/>
    <property type="match status" value="1"/>
</dbReference>
<comment type="similarity">
    <text evidence="2">Belongs to the DadA oxidoreductase family.</text>
</comment>
<evidence type="ECO:0000256" key="2">
    <source>
        <dbReference type="ARBA" id="ARBA00009410"/>
    </source>
</evidence>
<evidence type="ECO:0000256" key="1">
    <source>
        <dbReference type="ARBA" id="ARBA00001974"/>
    </source>
</evidence>
<dbReference type="InterPro" id="IPR017741">
    <property type="entry name" value="FAD-dependent_OxRdtase_HpnW"/>
</dbReference>
<keyword evidence="4" id="KW-0560">Oxidoreductase</keyword>
<dbReference type="EMBL" id="JASBRG010000007">
    <property type="protein sequence ID" value="MDI3321243.1"/>
    <property type="molecule type" value="Genomic_DNA"/>
</dbReference>